<gene>
    <name evidence="3" type="ORF">A2704_04305</name>
</gene>
<evidence type="ECO:0008006" key="5">
    <source>
        <dbReference type="Google" id="ProtNLM"/>
    </source>
</evidence>
<dbReference type="EMBL" id="MFKW01000075">
    <property type="protein sequence ID" value="OGG49369.1"/>
    <property type="molecule type" value="Genomic_DNA"/>
</dbReference>
<evidence type="ECO:0000313" key="3">
    <source>
        <dbReference type="EMBL" id="OGG49369.1"/>
    </source>
</evidence>
<dbReference type="Pfam" id="PF00239">
    <property type="entry name" value="Resolvase"/>
    <property type="match status" value="1"/>
</dbReference>
<evidence type="ECO:0000259" key="2">
    <source>
        <dbReference type="PROSITE" id="PS51737"/>
    </source>
</evidence>
<accession>A0A1F6CJG7</accession>
<dbReference type="PANTHER" id="PTHR30461">
    <property type="entry name" value="DNA-INVERTASE FROM LAMBDOID PROPHAGE"/>
    <property type="match status" value="1"/>
</dbReference>
<feature type="domain" description="Resolvase/invertase-type recombinase catalytic" evidence="1">
    <location>
        <begin position="11"/>
        <end position="160"/>
    </location>
</feature>
<dbReference type="SMART" id="SM00857">
    <property type="entry name" value="Resolvase"/>
    <property type="match status" value="1"/>
</dbReference>
<dbReference type="CDD" id="cd00338">
    <property type="entry name" value="Ser_Recombinase"/>
    <property type="match status" value="1"/>
</dbReference>
<dbReference type="PANTHER" id="PTHR30461:SF23">
    <property type="entry name" value="DNA RECOMBINASE-RELATED"/>
    <property type="match status" value="1"/>
</dbReference>
<feature type="domain" description="Recombinase" evidence="2">
    <location>
        <begin position="168"/>
        <end position="313"/>
    </location>
</feature>
<organism evidence="3 4">
    <name type="scientific">Candidatus Kaiserbacteria bacterium RIFCSPHIGHO2_01_FULL_54_36b</name>
    <dbReference type="NCBI Taxonomy" id="1798483"/>
    <lineage>
        <taxon>Bacteria</taxon>
        <taxon>Candidatus Kaiseribacteriota</taxon>
    </lineage>
</organism>
<dbReference type="Gene3D" id="3.40.50.1390">
    <property type="entry name" value="Resolvase, N-terminal catalytic domain"/>
    <property type="match status" value="1"/>
</dbReference>
<dbReference type="Gene3D" id="3.90.1750.20">
    <property type="entry name" value="Putative Large Serine Recombinase, Chain B, Domain 2"/>
    <property type="match status" value="1"/>
</dbReference>
<dbReference type="PROSITE" id="PS51737">
    <property type="entry name" value="RECOMBINASE_DNA_BIND"/>
    <property type="match status" value="1"/>
</dbReference>
<dbReference type="GO" id="GO:0003677">
    <property type="term" value="F:DNA binding"/>
    <property type="evidence" value="ECO:0007669"/>
    <property type="project" value="InterPro"/>
</dbReference>
<protein>
    <recommendedName>
        <fullName evidence="5">Recombinase family protein</fullName>
    </recommendedName>
</protein>
<dbReference type="SUPFAM" id="SSF53041">
    <property type="entry name" value="Resolvase-like"/>
    <property type="match status" value="1"/>
</dbReference>
<dbReference type="InterPro" id="IPR050639">
    <property type="entry name" value="SSR_resolvase"/>
</dbReference>
<dbReference type="InterPro" id="IPR036162">
    <property type="entry name" value="Resolvase-like_N_sf"/>
</dbReference>
<dbReference type="Pfam" id="PF07508">
    <property type="entry name" value="Recombinase"/>
    <property type="match status" value="1"/>
</dbReference>
<sequence>MESASKIGPKLIAYYGRVSTALQEDENTIENQRMELKKMADDRYGADGYVVVREYKDEGWSGDILARPHLDQLRQDAKTGMWDAVLIYDPDRLARRYSYQEIVLDELKEAEKEVHFKTRSAPKDPMEKILFGVHGLFAEYERAKIAERFRLGKLRKARDKHIITSIAPYGYTLVKRRGKPSDPDFVETHLIINPVEARVVRMLFEWVGDGKLTIRKVIKRLQEMNIKPRKNSNGVWGTTTLSTMLKRETYIGQAYFGASIAIVPQKPWKKDVRYRKVKKTSRKMKPKGEWLPIPTPSILEGEEGKALFARVQTQLKENYETSQRNKKNAYLLAERMRCVCGCSRTGEGPQHGKYLYYRCSNRVKSFPLPATCKEKGINSRIADKHVWSKLVELMGSKEHIELQIQRWMKQQKVKCGATGVGVDALKHEIVALKKQEQRYHVAYGGGAIELAQLTELTAPLKEKIAELERQAANEQAASRVQHDSSILQPGEVECLNTEVVEALHGLSFEQKRDIMLDVVDEIVGVPGRLQVSGYVPVSVVSPIQRDFLFPSSTNIYVELKTSDRDRRPTQRREIDAF</sequence>
<comment type="caution">
    <text evidence="3">The sequence shown here is derived from an EMBL/GenBank/DDBJ whole genome shotgun (WGS) entry which is preliminary data.</text>
</comment>
<evidence type="ECO:0000259" key="1">
    <source>
        <dbReference type="PROSITE" id="PS51736"/>
    </source>
</evidence>
<proteinExistence type="predicted"/>
<evidence type="ECO:0000313" key="4">
    <source>
        <dbReference type="Proteomes" id="UP000176445"/>
    </source>
</evidence>
<reference evidence="3 4" key="1">
    <citation type="journal article" date="2016" name="Nat. Commun.">
        <title>Thousands of microbial genomes shed light on interconnected biogeochemical processes in an aquifer system.</title>
        <authorList>
            <person name="Anantharaman K."/>
            <person name="Brown C.T."/>
            <person name="Hug L.A."/>
            <person name="Sharon I."/>
            <person name="Castelle C.J."/>
            <person name="Probst A.J."/>
            <person name="Thomas B.C."/>
            <person name="Singh A."/>
            <person name="Wilkins M.J."/>
            <person name="Karaoz U."/>
            <person name="Brodie E.L."/>
            <person name="Williams K.H."/>
            <person name="Hubbard S.S."/>
            <person name="Banfield J.F."/>
        </authorList>
    </citation>
    <scope>NUCLEOTIDE SEQUENCE [LARGE SCALE GENOMIC DNA]</scope>
</reference>
<dbReference type="InterPro" id="IPR038109">
    <property type="entry name" value="DNA_bind_recomb_sf"/>
</dbReference>
<dbReference type="GO" id="GO:0000150">
    <property type="term" value="F:DNA strand exchange activity"/>
    <property type="evidence" value="ECO:0007669"/>
    <property type="project" value="InterPro"/>
</dbReference>
<dbReference type="Proteomes" id="UP000176445">
    <property type="component" value="Unassembled WGS sequence"/>
</dbReference>
<name>A0A1F6CJG7_9BACT</name>
<dbReference type="InterPro" id="IPR006119">
    <property type="entry name" value="Resolv_N"/>
</dbReference>
<dbReference type="PROSITE" id="PS51736">
    <property type="entry name" value="RECOMBINASES_3"/>
    <property type="match status" value="1"/>
</dbReference>
<dbReference type="InterPro" id="IPR011109">
    <property type="entry name" value="DNA_bind_recombinase_dom"/>
</dbReference>
<dbReference type="AlphaFoldDB" id="A0A1F6CJG7"/>